<accession>A0A2Z2NRZ8</accession>
<keyword evidence="4" id="KW-0032">Aminotransferase</keyword>
<evidence type="ECO:0000256" key="1">
    <source>
        <dbReference type="ARBA" id="ARBA00022898"/>
    </source>
</evidence>
<dbReference type="PANTHER" id="PTHR30244">
    <property type="entry name" value="TRANSAMINASE"/>
    <property type="match status" value="1"/>
</dbReference>
<gene>
    <name evidence="4" type="primary">rfbE</name>
    <name evidence="4" type="ORF">IMCC3135_07020</name>
</gene>
<evidence type="ECO:0000313" key="5">
    <source>
        <dbReference type="Proteomes" id="UP000250079"/>
    </source>
</evidence>
<organism evidence="4 5">
    <name type="scientific">Granulosicoccus antarcticus IMCC3135</name>
    <dbReference type="NCBI Taxonomy" id="1192854"/>
    <lineage>
        <taxon>Bacteria</taxon>
        <taxon>Pseudomonadati</taxon>
        <taxon>Pseudomonadota</taxon>
        <taxon>Gammaproteobacteria</taxon>
        <taxon>Chromatiales</taxon>
        <taxon>Granulosicoccaceae</taxon>
        <taxon>Granulosicoccus</taxon>
    </lineage>
</organism>
<dbReference type="SUPFAM" id="SSF53383">
    <property type="entry name" value="PLP-dependent transferases"/>
    <property type="match status" value="1"/>
</dbReference>
<dbReference type="KEGG" id="gai:IMCC3135_07020"/>
<dbReference type="Pfam" id="PF01041">
    <property type="entry name" value="DegT_DnrJ_EryC1"/>
    <property type="match status" value="1"/>
</dbReference>
<dbReference type="AlphaFoldDB" id="A0A2Z2NRZ8"/>
<dbReference type="OrthoDB" id="9777744at2"/>
<dbReference type="RefSeq" id="WP_088916943.1">
    <property type="nucleotide sequence ID" value="NZ_CP018632.1"/>
</dbReference>
<evidence type="ECO:0000313" key="4">
    <source>
        <dbReference type="EMBL" id="ASJ71510.1"/>
    </source>
</evidence>
<comment type="similarity">
    <text evidence="2 3">Belongs to the DegT/DnrJ/EryC1 family.</text>
</comment>
<protein>
    <submittedName>
        <fullName evidence="4">GDP-perosamine synthase</fullName>
        <ecNumber evidence="4">2.6.1.102</ecNumber>
    </submittedName>
</protein>
<dbReference type="GO" id="GO:0030170">
    <property type="term" value="F:pyridoxal phosphate binding"/>
    <property type="evidence" value="ECO:0007669"/>
    <property type="project" value="TreeGrafter"/>
</dbReference>
<reference evidence="4 5" key="1">
    <citation type="submission" date="2016-12" db="EMBL/GenBank/DDBJ databases">
        <authorList>
            <person name="Song W.-J."/>
            <person name="Kurnit D.M."/>
        </authorList>
    </citation>
    <scope>NUCLEOTIDE SEQUENCE [LARGE SCALE GENOMIC DNA]</scope>
    <source>
        <strain evidence="4 5">IMCC3135</strain>
    </source>
</reference>
<dbReference type="InterPro" id="IPR015422">
    <property type="entry name" value="PyrdxlP-dep_Trfase_small"/>
</dbReference>
<evidence type="ECO:0000256" key="3">
    <source>
        <dbReference type="RuleBase" id="RU004508"/>
    </source>
</evidence>
<keyword evidence="5" id="KW-1185">Reference proteome</keyword>
<proteinExistence type="inferred from homology"/>
<dbReference type="EC" id="2.6.1.102" evidence="4"/>
<dbReference type="EMBL" id="CP018632">
    <property type="protein sequence ID" value="ASJ71510.1"/>
    <property type="molecule type" value="Genomic_DNA"/>
</dbReference>
<keyword evidence="1 3" id="KW-0663">Pyridoxal phosphate</keyword>
<dbReference type="GO" id="GO:0000271">
    <property type="term" value="P:polysaccharide biosynthetic process"/>
    <property type="evidence" value="ECO:0007669"/>
    <property type="project" value="TreeGrafter"/>
</dbReference>
<dbReference type="Gene3D" id="3.40.640.10">
    <property type="entry name" value="Type I PLP-dependent aspartate aminotransferase-like (Major domain)"/>
    <property type="match status" value="1"/>
</dbReference>
<dbReference type="Proteomes" id="UP000250079">
    <property type="component" value="Chromosome"/>
</dbReference>
<name>A0A2Z2NRZ8_9GAMM</name>
<dbReference type="InterPro" id="IPR015421">
    <property type="entry name" value="PyrdxlP-dep_Trfase_major"/>
</dbReference>
<keyword evidence="4" id="KW-0808">Transferase</keyword>
<dbReference type="InterPro" id="IPR000653">
    <property type="entry name" value="DegT/StrS_aminotransferase"/>
</dbReference>
<dbReference type="InterPro" id="IPR015424">
    <property type="entry name" value="PyrdxlP-dep_Trfase"/>
</dbReference>
<sequence>MTPTLSWSDLPLASSRADTYPVDLPPARRLYTYNGSAAIHAALQDMQLEHGAKVLLPAYCCGAELGPFEKLDCEMYFYDVATDFSINREELDRILSNQPELRVMLLTHYLGIAQPEVEAIAEQCRAHQIILIEDCAHALYATQRGRAVGQSGDYAIFSMRKTLPLSEGGALVSSDKLRQSSLENCKPLSIIACMSRVAYSFQQRARSGQKKGLANLARYLTLAAWSLPAIAAKIVNFTGLLAAHKWLTPDVEGAEAYPVFGQGISAFSRRLLENADADEVRRLRRANHALWVKLISELDTVGIVNRDLPEGACPLYFVVQVKSPKECVRRLARLDIEAFNWWQNLSPRIPWPEFPNARQFKQSLLALPVHQQLTDANIIHMAHCLSLVIDAD</sequence>
<dbReference type="PANTHER" id="PTHR30244:SF34">
    <property type="entry name" value="DTDP-4-AMINO-4,6-DIDEOXYGALACTOSE TRANSAMINASE"/>
    <property type="match status" value="1"/>
</dbReference>
<evidence type="ECO:0000256" key="2">
    <source>
        <dbReference type="ARBA" id="ARBA00037999"/>
    </source>
</evidence>
<dbReference type="GO" id="GO:0102933">
    <property type="term" value="F:GDP-4-dehydro-6-deoxy-D-mannose-4-aminotransferase activity"/>
    <property type="evidence" value="ECO:0007669"/>
    <property type="project" value="UniProtKB-EC"/>
</dbReference>
<dbReference type="Gene3D" id="3.90.1150.10">
    <property type="entry name" value="Aspartate Aminotransferase, domain 1"/>
    <property type="match status" value="1"/>
</dbReference>